<reference evidence="1" key="1">
    <citation type="submission" date="2021-12" db="EMBL/GenBank/DDBJ databases">
        <authorList>
            <person name="King R."/>
        </authorList>
    </citation>
    <scope>NUCLEOTIDE SEQUENCE</scope>
</reference>
<evidence type="ECO:0000313" key="1">
    <source>
        <dbReference type="EMBL" id="CAH0597853.1"/>
    </source>
</evidence>
<accession>A0A9P0BY41</accession>
<sequence length="112" mass="13102">MRALRSMLGLKLSDRIRNDAIRERCGVKEDIVTRIEKGMLKWFGHVERMNKRRLTKQIYECSVNGVVGRGRPRQTFHDQKGKVQKKGQVRSTLNRWACMKRLMSVDEAKVVC</sequence>
<organism evidence="1 2">
    <name type="scientific">Chrysodeixis includens</name>
    <name type="common">Soybean looper</name>
    <name type="synonym">Pseudoplusia includens</name>
    <dbReference type="NCBI Taxonomy" id="689277"/>
    <lineage>
        <taxon>Eukaryota</taxon>
        <taxon>Metazoa</taxon>
        <taxon>Ecdysozoa</taxon>
        <taxon>Arthropoda</taxon>
        <taxon>Hexapoda</taxon>
        <taxon>Insecta</taxon>
        <taxon>Pterygota</taxon>
        <taxon>Neoptera</taxon>
        <taxon>Endopterygota</taxon>
        <taxon>Lepidoptera</taxon>
        <taxon>Glossata</taxon>
        <taxon>Ditrysia</taxon>
        <taxon>Noctuoidea</taxon>
        <taxon>Noctuidae</taxon>
        <taxon>Plusiinae</taxon>
        <taxon>Chrysodeixis</taxon>
    </lineage>
</organism>
<evidence type="ECO:0000313" key="2">
    <source>
        <dbReference type="Proteomes" id="UP001154114"/>
    </source>
</evidence>
<proteinExistence type="predicted"/>
<dbReference type="Proteomes" id="UP001154114">
    <property type="component" value="Chromosome 24"/>
</dbReference>
<dbReference type="AlphaFoldDB" id="A0A9P0BY41"/>
<name>A0A9P0BY41_CHRIL</name>
<dbReference type="EMBL" id="LR824027">
    <property type="protein sequence ID" value="CAH0597853.1"/>
    <property type="molecule type" value="Genomic_DNA"/>
</dbReference>
<dbReference type="OrthoDB" id="425681at2759"/>
<protein>
    <submittedName>
        <fullName evidence="1">Uncharacterized protein</fullName>
    </submittedName>
</protein>
<gene>
    <name evidence="1" type="ORF">CINC_LOCUS7930</name>
</gene>
<keyword evidence="2" id="KW-1185">Reference proteome</keyword>